<dbReference type="RefSeq" id="WP_256193405.1">
    <property type="nucleotide sequence ID" value="NZ_AP027742.1"/>
</dbReference>
<accession>A0ABM9SEX8</accession>
<reference evidence="3" key="1">
    <citation type="journal article" date="2023" name="Int. J. Syst. Evol. Microbiol.">
        <title>Claveliimonas bilis gen. nov., sp. nov., deoxycholic acid-producing bacteria isolated from human faeces, and reclassification of Sellimonas monacensis Zenner et al. 2021 as Claveliimonas monacensis comb. nov.</title>
        <authorList>
            <person name="Hisatomi A."/>
            <person name="Kastawa N.W.E.P.G."/>
            <person name="Song I."/>
            <person name="Ohkuma M."/>
            <person name="Fukiya S."/>
            <person name="Sakamoto M."/>
        </authorList>
    </citation>
    <scope>NUCLEOTIDE SEQUENCE [LARGE SCALE GENOMIC DNA]</scope>
    <source>
        <strain evidence="3">12BBH14</strain>
    </source>
</reference>
<dbReference type="Proteomes" id="UP001305815">
    <property type="component" value="Chromosome"/>
</dbReference>
<proteinExistence type="predicted"/>
<organism evidence="2 3">
    <name type="scientific">Claveliimonas bilis</name>
    <dbReference type="NCBI Taxonomy" id="3028070"/>
    <lineage>
        <taxon>Bacteria</taxon>
        <taxon>Bacillati</taxon>
        <taxon>Bacillota</taxon>
        <taxon>Clostridia</taxon>
        <taxon>Lachnospirales</taxon>
        <taxon>Lachnospiraceae</taxon>
        <taxon>Claveliimonas</taxon>
    </lineage>
</organism>
<keyword evidence="3" id="KW-1185">Reference proteome</keyword>
<name>A0ABM9SEX8_9FIRM</name>
<evidence type="ECO:0000313" key="2">
    <source>
        <dbReference type="EMBL" id="BDZ75993.1"/>
    </source>
</evidence>
<keyword evidence="1" id="KW-1133">Transmembrane helix</keyword>
<feature type="transmembrane region" description="Helical" evidence="1">
    <location>
        <begin position="34"/>
        <end position="56"/>
    </location>
</feature>
<sequence>MAFTDTTMFFNQNISHRHHCLLNKRAPFCVSGSITIEAALAVPMFFLAIIALCYMMEVMSVRTSIRSGMQSAGKMAAREAYMKPVLIPGEIEKTVIESIGEERLEQSIIEGGSQGIRCEKSYMSPVTGLMEIRVNYRVFLPVRFFGQITVPMEESCRLKGWIGYEKTGFLHRDETVVYITETGMVYHKDYHCTYLELSIKTVPSNEVDALRNKSQGKYYPCERCTGRQLGEEVYITDYGNRYHSSLSCSGLKRTIYAVPLSEAAGKGACSKCG</sequence>
<dbReference type="EMBL" id="AP027742">
    <property type="protein sequence ID" value="BDZ75993.1"/>
    <property type="molecule type" value="Genomic_DNA"/>
</dbReference>
<evidence type="ECO:0008006" key="4">
    <source>
        <dbReference type="Google" id="ProtNLM"/>
    </source>
</evidence>
<evidence type="ECO:0000313" key="3">
    <source>
        <dbReference type="Proteomes" id="UP001305815"/>
    </source>
</evidence>
<keyword evidence="1" id="KW-0812">Transmembrane</keyword>
<keyword evidence="1" id="KW-0472">Membrane</keyword>
<gene>
    <name evidence="2" type="ORF">Lac1_01760</name>
</gene>
<evidence type="ECO:0000256" key="1">
    <source>
        <dbReference type="SAM" id="Phobius"/>
    </source>
</evidence>
<protein>
    <recommendedName>
        <fullName evidence="4">Pilus assembly protein</fullName>
    </recommendedName>
</protein>